<protein>
    <recommendedName>
        <fullName evidence="4">C2 domain-containing protein</fullName>
    </recommendedName>
</protein>
<evidence type="ECO:0000256" key="1">
    <source>
        <dbReference type="ARBA" id="ARBA00022723"/>
    </source>
</evidence>
<keyword evidence="6" id="KW-1185">Reference proteome</keyword>
<evidence type="ECO:0000313" key="6">
    <source>
        <dbReference type="Proteomes" id="UP001050691"/>
    </source>
</evidence>
<dbReference type="InterPro" id="IPR000008">
    <property type="entry name" value="C2_dom"/>
</dbReference>
<feature type="compositionally biased region" description="Polar residues" evidence="3">
    <location>
        <begin position="492"/>
        <end position="527"/>
    </location>
</feature>
<comment type="caution">
    <text evidence="5">The sequence shown here is derived from an EMBL/GenBank/DDBJ whole genome shotgun (WGS) entry which is preliminary data.</text>
</comment>
<dbReference type="GO" id="GO:0046872">
    <property type="term" value="F:metal ion binding"/>
    <property type="evidence" value="ECO:0007669"/>
    <property type="project" value="UniProtKB-KW"/>
</dbReference>
<sequence length="743" mass="80365">MTSTPTSTSPDIGTLIVVVLKAKNLPNKRHIGKQDPYCTIRHGGETKRTKAIKRGGQHPEWDEELRFTILEDTEDEWAKLTETADSQPPPPPPKDKKKKRKIKGGMKMLVTCFADDPKEPVFIGETTVDLTEALTKGETDEWFTLTNKEKYCGEVYLELTFWSNEKPPEKSSKRPSSTFNSQYGGPGSFTPSSDVAPLPANGGSPARVEVSSISSLRTSSSVASVPLYQPPYERQSRYSDVDQLTNRVADLNFDPSRRRESFPPPTNGAGLSEFGYADSPSRINGTYSTLSSSGSISSVHSLHSSPSSLNLHHRNTLSPLPEVLVPRGDAHSPSTSKPPLRIPSASILPYHSSHSPNSSVSGYDTPPIDNNYNIPSSTILSYATSFPEPEIPATSRTPVPYSYEITSPSLPVTSSGFITPQQPPASTFGYSSSTFAYPPQHSQAPYQSPPTPYQPSQTPYQPPQTPQTPYQSAPTPFQPPPPPPPINSFPTQTYGSPPQSSEGYSVDGNSSNLAARLETSPSHTTSLQPPPPPPVNAFQQLQGIAPQGSRPLPTPQVKSDNSCSSGSAMTPQSGTSFTAPGPPPPPPPPHRHRPSLPPTPSLTPSISYPPPTNGTFNTPPPPPPPPPSQYFSHSSPSPIHYTQSSFNSHGYSEIPSSNVSSQQPYPYATPPPPPSRTPTLPYQSPSQWHTPSPSHAHEYGTPPSHNSQNYSTSPPPMMPTPNFYPNVPVAPPYGYPPQNQYGW</sequence>
<dbReference type="PANTHER" id="PTHR46502">
    <property type="entry name" value="C2 DOMAIN-CONTAINING"/>
    <property type="match status" value="1"/>
</dbReference>
<feature type="region of interest" description="Disordered" evidence="3">
    <location>
        <begin position="410"/>
        <end position="743"/>
    </location>
</feature>
<dbReference type="EMBL" id="BPWL01000002">
    <property type="protein sequence ID" value="GJJ07370.1"/>
    <property type="molecule type" value="Genomic_DNA"/>
</dbReference>
<dbReference type="SMART" id="SM00239">
    <property type="entry name" value="C2"/>
    <property type="match status" value="1"/>
</dbReference>
<evidence type="ECO:0000256" key="3">
    <source>
        <dbReference type="SAM" id="MobiDB-lite"/>
    </source>
</evidence>
<feature type="region of interest" description="Disordered" evidence="3">
    <location>
        <begin position="81"/>
        <end position="101"/>
    </location>
</feature>
<feature type="compositionally biased region" description="Polar residues" evidence="3">
    <location>
        <begin position="684"/>
        <end position="693"/>
    </location>
</feature>
<dbReference type="Pfam" id="PF00168">
    <property type="entry name" value="C2"/>
    <property type="match status" value="1"/>
</dbReference>
<keyword evidence="2" id="KW-0106">Calcium</keyword>
<feature type="compositionally biased region" description="Polar residues" evidence="3">
    <location>
        <begin position="178"/>
        <end position="193"/>
    </location>
</feature>
<evidence type="ECO:0000256" key="2">
    <source>
        <dbReference type="ARBA" id="ARBA00022837"/>
    </source>
</evidence>
<dbReference type="PANTHER" id="PTHR46502:SF2">
    <property type="entry name" value="16 KDA PHLOEM PROTEIN 2"/>
    <property type="match status" value="1"/>
</dbReference>
<dbReference type="AlphaFoldDB" id="A0AAV5A2Z0"/>
<dbReference type="InterPro" id="IPR035892">
    <property type="entry name" value="C2_domain_sf"/>
</dbReference>
<feature type="domain" description="C2" evidence="4">
    <location>
        <begin position="1"/>
        <end position="143"/>
    </location>
</feature>
<feature type="compositionally biased region" description="Pro residues" evidence="3">
    <location>
        <begin position="595"/>
        <end position="628"/>
    </location>
</feature>
<feature type="compositionally biased region" description="Low complexity" evidence="3">
    <location>
        <begin position="629"/>
        <end position="638"/>
    </location>
</feature>
<dbReference type="Gene3D" id="2.60.40.150">
    <property type="entry name" value="C2 domain"/>
    <property type="match status" value="1"/>
</dbReference>
<feature type="compositionally biased region" description="Polar residues" evidence="3">
    <location>
        <begin position="410"/>
        <end position="435"/>
    </location>
</feature>
<organism evidence="5 6">
    <name type="scientific">Clathrus columnatus</name>
    <dbReference type="NCBI Taxonomy" id="1419009"/>
    <lineage>
        <taxon>Eukaryota</taxon>
        <taxon>Fungi</taxon>
        <taxon>Dikarya</taxon>
        <taxon>Basidiomycota</taxon>
        <taxon>Agaricomycotina</taxon>
        <taxon>Agaricomycetes</taxon>
        <taxon>Phallomycetidae</taxon>
        <taxon>Phallales</taxon>
        <taxon>Clathraceae</taxon>
        <taxon>Clathrus</taxon>
    </lineage>
</organism>
<feature type="region of interest" description="Disordered" evidence="3">
    <location>
        <begin position="165"/>
        <end position="367"/>
    </location>
</feature>
<reference evidence="5" key="1">
    <citation type="submission" date="2021-10" db="EMBL/GenBank/DDBJ databases">
        <title>De novo Genome Assembly of Clathrus columnatus (Basidiomycota, Fungi) Using Illumina and Nanopore Sequence Data.</title>
        <authorList>
            <person name="Ogiso-Tanaka E."/>
            <person name="Itagaki H."/>
            <person name="Hosoya T."/>
            <person name="Hosaka K."/>
        </authorList>
    </citation>
    <scope>NUCLEOTIDE SEQUENCE</scope>
    <source>
        <strain evidence="5">MO-923</strain>
    </source>
</reference>
<dbReference type="SUPFAM" id="SSF49562">
    <property type="entry name" value="C2 domain (Calcium/lipid-binding domain, CaLB)"/>
    <property type="match status" value="1"/>
</dbReference>
<evidence type="ECO:0000313" key="5">
    <source>
        <dbReference type="EMBL" id="GJJ07370.1"/>
    </source>
</evidence>
<keyword evidence="1" id="KW-0479">Metal-binding</keyword>
<dbReference type="Proteomes" id="UP001050691">
    <property type="component" value="Unassembled WGS sequence"/>
</dbReference>
<evidence type="ECO:0000259" key="4">
    <source>
        <dbReference type="PROSITE" id="PS50004"/>
    </source>
</evidence>
<accession>A0AAV5A2Z0</accession>
<feature type="compositionally biased region" description="Polar residues" evidence="3">
    <location>
        <begin position="640"/>
        <end position="659"/>
    </location>
</feature>
<feature type="compositionally biased region" description="Pro residues" evidence="3">
    <location>
        <begin position="667"/>
        <end position="676"/>
    </location>
</feature>
<dbReference type="InterPro" id="IPR037791">
    <property type="entry name" value="C2_fungal_Inn1"/>
</dbReference>
<dbReference type="PROSITE" id="PS50004">
    <property type="entry name" value="C2"/>
    <property type="match status" value="1"/>
</dbReference>
<feature type="compositionally biased region" description="Polar residues" evidence="3">
    <location>
        <begin position="556"/>
        <end position="572"/>
    </location>
</feature>
<gene>
    <name evidence="5" type="ORF">Clacol_001572</name>
</gene>
<feature type="compositionally biased region" description="Low complexity" evidence="3">
    <location>
        <begin position="352"/>
        <end position="361"/>
    </location>
</feature>
<feature type="compositionally biased region" description="Low complexity" evidence="3">
    <location>
        <begin position="208"/>
        <end position="225"/>
    </location>
</feature>
<feature type="compositionally biased region" description="Low complexity" evidence="3">
    <location>
        <begin position="288"/>
        <end position="310"/>
    </location>
</feature>
<feature type="compositionally biased region" description="Pro residues" evidence="3">
    <location>
        <begin position="476"/>
        <end position="487"/>
    </location>
</feature>
<dbReference type="CDD" id="cd08681">
    <property type="entry name" value="C2_fungal_Inn1p-like"/>
    <property type="match status" value="1"/>
</dbReference>
<name>A0AAV5A2Z0_9AGAM</name>
<proteinExistence type="predicted"/>